<dbReference type="Proteomes" id="UP001244341">
    <property type="component" value="Chromosome 3b"/>
</dbReference>
<proteinExistence type="predicted"/>
<dbReference type="SUPFAM" id="SSF52540">
    <property type="entry name" value="P-loop containing nucleoside triphosphate hydrolases"/>
    <property type="match status" value="1"/>
</dbReference>
<evidence type="ECO:0008006" key="5">
    <source>
        <dbReference type="Google" id="ProtNLM"/>
    </source>
</evidence>
<dbReference type="EMBL" id="CP126210">
    <property type="protein sequence ID" value="WIA12106.1"/>
    <property type="molecule type" value="Genomic_DNA"/>
</dbReference>
<protein>
    <recommendedName>
        <fullName evidence="5">ABC transporter domain-containing protein</fullName>
    </recommendedName>
</protein>
<evidence type="ECO:0000313" key="4">
    <source>
        <dbReference type="Proteomes" id="UP001244341"/>
    </source>
</evidence>
<sequence>MVSLAYPTYVNIMLYGESGLGKTGKGFSAATAGAKTSLAAFRADPDSLRIQLAPIRDVTSNLEMHFSFQDMPGWAGAITERDLKLRYRPGLPLVLRRVSFEVSPGEKVSLVGRTGSP</sequence>
<accession>A0ABY8TWJ0</accession>
<evidence type="ECO:0000256" key="1">
    <source>
        <dbReference type="ARBA" id="ARBA00022741"/>
    </source>
</evidence>
<keyword evidence="2" id="KW-0067">ATP-binding</keyword>
<dbReference type="InterPro" id="IPR050173">
    <property type="entry name" value="ABC_transporter_C-like"/>
</dbReference>
<gene>
    <name evidence="3" type="ORF">OEZ85_012180</name>
</gene>
<dbReference type="PANTHER" id="PTHR24223">
    <property type="entry name" value="ATP-BINDING CASSETTE SUB-FAMILY C"/>
    <property type="match status" value="1"/>
</dbReference>
<dbReference type="Gene3D" id="3.40.50.300">
    <property type="entry name" value="P-loop containing nucleotide triphosphate hydrolases"/>
    <property type="match status" value="1"/>
</dbReference>
<reference evidence="3 4" key="1">
    <citation type="submission" date="2023-05" db="EMBL/GenBank/DDBJ databases">
        <title>A 100% complete, gapless, phased diploid assembly of the Scenedesmus obliquus UTEX 3031 genome.</title>
        <authorList>
            <person name="Biondi T.C."/>
            <person name="Hanschen E.R."/>
            <person name="Kwon T."/>
            <person name="Eng W."/>
            <person name="Kruse C.P.S."/>
            <person name="Koehler S.I."/>
            <person name="Kunde Y."/>
            <person name="Gleasner C.D."/>
            <person name="You Mak K.T."/>
            <person name="Polle J."/>
            <person name="Hovde B.T."/>
            <person name="Starkenburg S.R."/>
        </authorList>
    </citation>
    <scope>NUCLEOTIDE SEQUENCE [LARGE SCALE GENOMIC DNA]</scope>
    <source>
        <strain evidence="3 4">DOE0152z</strain>
    </source>
</reference>
<dbReference type="InterPro" id="IPR027417">
    <property type="entry name" value="P-loop_NTPase"/>
</dbReference>
<keyword evidence="4" id="KW-1185">Reference proteome</keyword>
<name>A0ABY8TWJ0_TETOB</name>
<keyword evidence="1" id="KW-0547">Nucleotide-binding</keyword>
<organism evidence="3 4">
    <name type="scientific">Tetradesmus obliquus</name>
    <name type="common">Green alga</name>
    <name type="synonym">Acutodesmus obliquus</name>
    <dbReference type="NCBI Taxonomy" id="3088"/>
    <lineage>
        <taxon>Eukaryota</taxon>
        <taxon>Viridiplantae</taxon>
        <taxon>Chlorophyta</taxon>
        <taxon>core chlorophytes</taxon>
        <taxon>Chlorophyceae</taxon>
        <taxon>CS clade</taxon>
        <taxon>Sphaeropleales</taxon>
        <taxon>Scenedesmaceae</taxon>
        <taxon>Tetradesmus</taxon>
    </lineage>
</organism>
<evidence type="ECO:0000313" key="3">
    <source>
        <dbReference type="EMBL" id="WIA12106.1"/>
    </source>
</evidence>
<evidence type="ECO:0000256" key="2">
    <source>
        <dbReference type="ARBA" id="ARBA00022840"/>
    </source>
</evidence>